<evidence type="ECO:0000256" key="3">
    <source>
        <dbReference type="ARBA" id="ARBA00023163"/>
    </source>
</evidence>
<keyword evidence="1" id="KW-0805">Transcription regulation</keyword>
<proteinExistence type="predicted"/>
<organism evidence="5 6">
    <name type="scientific">Spirosoma liriopis</name>
    <dbReference type="NCBI Taxonomy" id="2937440"/>
    <lineage>
        <taxon>Bacteria</taxon>
        <taxon>Pseudomonadati</taxon>
        <taxon>Bacteroidota</taxon>
        <taxon>Cytophagia</taxon>
        <taxon>Cytophagales</taxon>
        <taxon>Cytophagaceae</taxon>
        <taxon>Spirosoma</taxon>
    </lineage>
</organism>
<gene>
    <name evidence="5" type="ORF">M0L20_14320</name>
</gene>
<evidence type="ECO:0000256" key="1">
    <source>
        <dbReference type="ARBA" id="ARBA00023015"/>
    </source>
</evidence>
<name>A0ABT0HN96_9BACT</name>
<dbReference type="EMBL" id="JALPRF010000002">
    <property type="protein sequence ID" value="MCK8493040.1"/>
    <property type="molecule type" value="Genomic_DNA"/>
</dbReference>
<evidence type="ECO:0000256" key="2">
    <source>
        <dbReference type="ARBA" id="ARBA00023125"/>
    </source>
</evidence>
<protein>
    <submittedName>
        <fullName evidence="5">Helix-turn-helix transcriptional regulator</fullName>
    </submittedName>
</protein>
<dbReference type="RefSeq" id="WP_248477618.1">
    <property type="nucleotide sequence ID" value="NZ_JALPRF010000002.1"/>
</dbReference>
<dbReference type="SUPFAM" id="SSF46689">
    <property type="entry name" value="Homeodomain-like"/>
    <property type="match status" value="1"/>
</dbReference>
<comment type="caution">
    <text evidence="5">The sequence shown here is derived from an EMBL/GenBank/DDBJ whole genome shotgun (WGS) entry which is preliminary data.</text>
</comment>
<dbReference type="InterPro" id="IPR018060">
    <property type="entry name" value="HTH_AraC"/>
</dbReference>
<dbReference type="Pfam" id="PF20240">
    <property type="entry name" value="DUF6597"/>
    <property type="match status" value="1"/>
</dbReference>
<dbReference type="PROSITE" id="PS01124">
    <property type="entry name" value="HTH_ARAC_FAMILY_2"/>
    <property type="match status" value="1"/>
</dbReference>
<dbReference type="InterPro" id="IPR046532">
    <property type="entry name" value="DUF6597"/>
</dbReference>
<evidence type="ECO:0000259" key="4">
    <source>
        <dbReference type="PROSITE" id="PS01124"/>
    </source>
</evidence>
<evidence type="ECO:0000313" key="6">
    <source>
        <dbReference type="Proteomes" id="UP001202180"/>
    </source>
</evidence>
<dbReference type="InterPro" id="IPR009057">
    <property type="entry name" value="Homeodomain-like_sf"/>
</dbReference>
<dbReference type="InterPro" id="IPR050204">
    <property type="entry name" value="AraC_XylS_family_regulators"/>
</dbReference>
<sequence>MQLSPSPALSGLVKHYLVIENQAAIGGNHRFFPDGHPGLVFSYADSFTQSNTNQPDTTLPSSFVYGQIDRYHNLISGKKIGMLIVVLQPWGLYALSGVPGVATTNFLVDVSDVFGNEGKQLEDQVRTKTNSIDRIRQIERFLLSRWQTATHELASVQAAIQFVCQSQGAATVQALTQHLNMTERSLERRFDKIVGLKPKQFSRIVRLQSCLKMHRTNTAFSLTQLAYSAGYYDQAHFIREFTHLVGITPKQYSANTQRLAVNLMPLTTYSG</sequence>
<reference evidence="5 6" key="1">
    <citation type="submission" date="2022-04" db="EMBL/GenBank/DDBJ databases">
        <title>Spirosoma sp. strain RP8 genome sequencing and assembly.</title>
        <authorList>
            <person name="Jung Y."/>
        </authorList>
    </citation>
    <scope>NUCLEOTIDE SEQUENCE [LARGE SCALE GENOMIC DNA]</scope>
    <source>
        <strain evidence="5 6">RP8</strain>
    </source>
</reference>
<dbReference type="PANTHER" id="PTHR46796:SF13">
    <property type="entry name" value="HTH-TYPE TRANSCRIPTIONAL ACTIVATOR RHAS"/>
    <property type="match status" value="1"/>
</dbReference>
<accession>A0ABT0HN96</accession>
<keyword evidence="2" id="KW-0238">DNA-binding</keyword>
<keyword evidence="3" id="KW-0804">Transcription</keyword>
<dbReference type="Gene3D" id="1.10.10.60">
    <property type="entry name" value="Homeodomain-like"/>
    <property type="match status" value="1"/>
</dbReference>
<evidence type="ECO:0000313" key="5">
    <source>
        <dbReference type="EMBL" id="MCK8493040.1"/>
    </source>
</evidence>
<dbReference type="PANTHER" id="PTHR46796">
    <property type="entry name" value="HTH-TYPE TRANSCRIPTIONAL ACTIVATOR RHAS-RELATED"/>
    <property type="match status" value="1"/>
</dbReference>
<keyword evidence="6" id="KW-1185">Reference proteome</keyword>
<dbReference type="Proteomes" id="UP001202180">
    <property type="component" value="Unassembled WGS sequence"/>
</dbReference>
<dbReference type="SMART" id="SM00342">
    <property type="entry name" value="HTH_ARAC"/>
    <property type="match status" value="1"/>
</dbReference>
<dbReference type="Pfam" id="PF12833">
    <property type="entry name" value="HTH_18"/>
    <property type="match status" value="1"/>
</dbReference>
<feature type="domain" description="HTH araC/xylS-type" evidence="4">
    <location>
        <begin position="154"/>
        <end position="255"/>
    </location>
</feature>